<dbReference type="GO" id="GO:0005886">
    <property type="term" value="C:plasma membrane"/>
    <property type="evidence" value="ECO:0007669"/>
    <property type="project" value="TreeGrafter"/>
</dbReference>
<dbReference type="InterPro" id="IPR050122">
    <property type="entry name" value="RTK"/>
</dbReference>
<dbReference type="PROSITE" id="PS00107">
    <property type="entry name" value="PROTEIN_KINASE_ATP"/>
    <property type="match status" value="1"/>
</dbReference>
<organism evidence="8 9">
    <name type="scientific">Paramuricea clavata</name>
    <name type="common">Red gorgonian</name>
    <name type="synonym">Violescent sea-whip</name>
    <dbReference type="NCBI Taxonomy" id="317549"/>
    <lineage>
        <taxon>Eukaryota</taxon>
        <taxon>Metazoa</taxon>
        <taxon>Cnidaria</taxon>
        <taxon>Anthozoa</taxon>
        <taxon>Octocorallia</taxon>
        <taxon>Malacalcyonacea</taxon>
        <taxon>Plexauridae</taxon>
        <taxon>Paramuricea</taxon>
    </lineage>
</organism>
<dbReference type="Gene3D" id="1.10.510.10">
    <property type="entry name" value="Transferase(Phosphotransferase) domain 1"/>
    <property type="match status" value="1"/>
</dbReference>
<sequence length="641" mass="71606">FWNSDGITSIELSKGNKYLSYDSHDGQNQNYSEDNEYRRRAKTQFTNAPSNAHEGRDGIQPVIFKDCTDNKDLEPNSRREYWVGMAVQTSKGLSRIYRVRKSFGPICTSNKDGRFSMNGSITKNNTISINWNYEPESCDESFAIYWSRNGPISKFSQPQQFVKNTNITSFETKELESDTQYWIGMAVITTNGSSKIYVYNGTLITAAIDDAGDPGKDSRKENDLTTPVVIFIILIICLLGIACTVFLVVKKRRRKSHDSIPVVQMTNGAAQNLDILYPETESTGIVNVPPLSPKTLLDDVFEENEEIGETEKTDAASEYLTVLDEWEISRDQLSVTSMGLGSGQFGIVKKGTFRTHDENGEDIDLPVAVKTLKDKATEIDRSDIVTELRILKFVNTLPHPNILKLIGACTSEQPISVVTEYCARGNLKHVLKKYGEILNGTIPAKSEPKLTNDQLLSMSVDVACAMKHLVAMKFVHRDLAARNILVTESWVAKISDFGLARETSIDGEYVKNRRNLLPVKWTAIEALVEGKFTSASDVWSYGVVLWEIANIGGTPYKGISPHDIMSHVGSGGRLGKPDRCSPYLFSIMSECWETLPEKRPTFTTLHQKLSAMLEEETTYINVGFLSDDRLGISILKNFASL</sequence>
<dbReference type="PRINTS" id="PR00109">
    <property type="entry name" value="TYRKINASE"/>
</dbReference>
<dbReference type="FunFam" id="1.10.510.10:FF:000554">
    <property type="entry name" value="Predicted protein"/>
    <property type="match status" value="1"/>
</dbReference>
<dbReference type="PROSITE" id="PS50011">
    <property type="entry name" value="PROTEIN_KINASE_DOM"/>
    <property type="match status" value="1"/>
</dbReference>
<dbReference type="GO" id="GO:0007169">
    <property type="term" value="P:cell surface receptor protein tyrosine kinase signaling pathway"/>
    <property type="evidence" value="ECO:0007669"/>
    <property type="project" value="TreeGrafter"/>
</dbReference>
<keyword evidence="6" id="KW-0829">Tyrosine-protein kinase</keyword>
<evidence type="ECO:0000256" key="1">
    <source>
        <dbReference type="ARBA" id="ARBA00004167"/>
    </source>
</evidence>
<dbReference type="Gene3D" id="3.30.200.20">
    <property type="entry name" value="Phosphorylase Kinase, domain 1"/>
    <property type="match status" value="1"/>
</dbReference>
<keyword evidence="8" id="KW-0675">Receptor</keyword>
<evidence type="ECO:0000256" key="7">
    <source>
        <dbReference type="ARBA" id="ARBA00051243"/>
    </source>
</evidence>
<dbReference type="CDD" id="cd00192">
    <property type="entry name" value="PTKc"/>
    <property type="match status" value="1"/>
</dbReference>
<dbReference type="InterPro" id="IPR008266">
    <property type="entry name" value="Tyr_kinase_AS"/>
</dbReference>
<dbReference type="EMBL" id="CACRXK020004315">
    <property type="protein sequence ID" value="CAB4002293.1"/>
    <property type="molecule type" value="Genomic_DNA"/>
</dbReference>
<keyword evidence="5" id="KW-0067">ATP-binding</keyword>
<evidence type="ECO:0000256" key="4">
    <source>
        <dbReference type="ARBA" id="ARBA00022777"/>
    </source>
</evidence>
<dbReference type="GO" id="GO:0043235">
    <property type="term" value="C:receptor complex"/>
    <property type="evidence" value="ECO:0007669"/>
    <property type="project" value="TreeGrafter"/>
</dbReference>
<comment type="subcellular location">
    <subcellularLocation>
        <location evidence="1">Membrane</location>
        <topology evidence="1">Single-pass membrane protein</topology>
    </subcellularLocation>
</comment>
<dbReference type="InterPro" id="IPR000719">
    <property type="entry name" value="Prot_kinase_dom"/>
</dbReference>
<keyword evidence="3" id="KW-0547">Nucleotide-binding</keyword>
<dbReference type="SUPFAM" id="SSF56112">
    <property type="entry name" value="Protein kinase-like (PK-like)"/>
    <property type="match status" value="1"/>
</dbReference>
<proteinExistence type="predicted"/>
<accession>A0A6S7HGD9</accession>
<dbReference type="Pfam" id="PF07714">
    <property type="entry name" value="PK_Tyr_Ser-Thr"/>
    <property type="match status" value="1"/>
</dbReference>
<evidence type="ECO:0000313" key="8">
    <source>
        <dbReference type="EMBL" id="CAB4002293.1"/>
    </source>
</evidence>
<gene>
    <name evidence="8" type="ORF">PACLA_8A051465</name>
</gene>
<evidence type="ECO:0000256" key="6">
    <source>
        <dbReference type="ARBA" id="ARBA00023137"/>
    </source>
</evidence>
<feature type="non-terminal residue" evidence="8">
    <location>
        <position position="641"/>
    </location>
</feature>
<feature type="non-terminal residue" evidence="8">
    <location>
        <position position="1"/>
    </location>
</feature>
<dbReference type="InterPro" id="IPR020635">
    <property type="entry name" value="Tyr_kinase_cat_dom"/>
</dbReference>
<dbReference type="OrthoDB" id="4062651at2759"/>
<evidence type="ECO:0000256" key="2">
    <source>
        <dbReference type="ARBA" id="ARBA00022679"/>
    </source>
</evidence>
<dbReference type="InterPro" id="IPR011009">
    <property type="entry name" value="Kinase-like_dom_sf"/>
</dbReference>
<keyword evidence="4" id="KW-0418">Kinase</keyword>
<evidence type="ECO:0000256" key="5">
    <source>
        <dbReference type="ARBA" id="ARBA00022840"/>
    </source>
</evidence>
<dbReference type="Proteomes" id="UP001152795">
    <property type="component" value="Unassembled WGS sequence"/>
</dbReference>
<dbReference type="GO" id="GO:0004714">
    <property type="term" value="F:transmembrane receptor protein tyrosine kinase activity"/>
    <property type="evidence" value="ECO:0007669"/>
    <property type="project" value="UniProtKB-EC"/>
</dbReference>
<keyword evidence="9" id="KW-1185">Reference proteome</keyword>
<dbReference type="GO" id="GO:0005524">
    <property type="term" value="F:ATP binding"/>
    <property type="evidence" value="ECO:0007669"/>
    <property type="project" value="UniProtKB-UniRule"/>
</dbReference>
<dbReference type="PROSITE" id="PS00109">
    <property type="entry name" value="PROTEIN_KINASE_TYR"/>
    <property type="match status" value="1"/>
</dbReference>
<protein>
    <submittedName>
        <fullName evidence="8">Fibroblast growth factor receptor 3-like</fullName>
    </submittedName>
</protein>
<reference evidence="8" key="1">
    <citation type="submission" date="2020-04" db="EMBL/GenBank/DDBJ databases">
        <authorList>
            <person name="Alioto T."/>
            <person name="Alioto T."/>
            <person name="Gomez Garrido J."/>
        </authorList>
    </citation>
    <scope>NUCLEOTIDE SEQUENCE</scope>
    <source>
        <strain evidence="8">A484AB</strain>
    </source>
</reference>
<keyword evidence="2" id="KW-0808">Transferase</keyword>
<dbReference type="SMART" id="SM00219">
    <property type="entry name" value="TyrKc"/>
    <property type="match status" value="1"/>
</dbReference>
<evidence type="ECO:0000256" key="3">
    <source>
        <dbReference type="ARBA" id="ARBA00022741"/>
    </source>
</evidence>
<dbReference type="InterPro" id="IPR001245">
    <property type="entry name" value="Ser-Thr/Tyr_kinase_cat_dom"/>
</dbReference>
<evidence type="ECO:0000313" key="9">
    <source>
        <dbReference type="Proteomes" id="UP001152795"/>
    </source>
</evidence>
<dbReference type="PANTHER" id="PTHR24416">
    <property type="entry name" value="TYROSINE-PROTEIN KINASE RECEPTOR"/>
    <property type="match status" value="1"/>
</dbReference>
<comment type="caution">
    <text evidence="8">The sequence shown here is derived from an EMBL/GenBank/DDBJ whole genome shotgun (WGS) entry which is preliminary data.</text>
</comment>
<comment type="catalytic activity">
    <reaction evidence="7">
        <text>L-tyrosyl-[protein] + ATP = O-phospho-L-tyrosyl-[protein] + ADP + H(+)</text>
        <dbReference type="Rhea" id="RHEA:10596"/>
        <dbReference type="Rhea" id="RHEA-COMP:10136"/>
        <dbReference type="Rhea" id="RHEA-COMP:20101"/>
        <dbReference type="ChEBI" id="CHEBI:15378"/>
        <dbReference type="ChEBI" id="CHEBI:30616"/>
        <dbReference type="ChEBI" id="CHEBI:46858"/>
        <dbReference type="ChEBI" id="CHEBI:61978"/>
        <dbReference type="ChEBI" id="CHEBI:456216"/>
        <dbReference type="EC" id="2.7.10.1"/>
    </reaction>
</comment>
<dbReference type="AlphaFoldDB" id="A0A6S7HGD9"/>
<name>A0A6S7HGD9_PARCT</name>
<dbReference type="PANTHER" id="PTHR24416:SF611">
    <property type="entry name" value="TYROSINE-PROTEIN KINASE TRANSMEMBRANE RECEPTOR ROR"/>
    <property type="match status" value="1"/>
</dbReference>
<dbReference type="InterPro" id="IPR017441">
    <property type="entry name" value="Protein_kinase_ATP_BS"/>
</dbReference>